<keyword evidence="1" id="KW-1133">Transmembrane helix</keyword>
<feature type="transmembrane region" description="Helical" evidence="1">
    <location>
        <begin position="214"/>
        <end position="242"/>
    </location>
</feature>
<evidence type="ECO:0000256" key="1">
    <source>
        <dbReference type="SAM" id="Phobius"/>
    </source>
</evidence>
<dbReference type="STRING" id="266749.SAMN05421876_10353"/>
<feature type="transmembrane region" description="Helical" evidence="1">
    <location>
        <begin position="173"/>
        <end position="202"/>
    </location>
</feature>
<keyword evidence="1" id="KW-0472">Membrane</keyword>
<dbReference type="Proteomes" id="UP000031473">
    <property type="component" value="Unassembled WGS sequence"/>
</dbReference>
<sequence length="333" mass="38195">MREVAFIKQNKEKWLGIEQVIAGKLKKNPDDLSSLYINLVNDLSFAQTYYPKSKTTIYLNNLSSLIFQKIYKTKRTEQNRLLYFFKTEVPLLVYQYRRYLFYAFGFFILFTLIGFISAYYDKEFVNIILGEEYVNKTIENIKKGNAVGVYQQGSNWGSTIGITVNNLKVGAILFLYGVFGGVGTLYALLQNCIMLGSFQYFFHEHGALKDSAKGIWLHGVFEIFSMVVETMAGLILGASILFPRTFSRFNSFKLGFKDAFKIFLSTVPFTIMAGMIEGYLTRYALVMPGILNFLMIFGAFAIIGSYYFIYPYYTSKKHLNDAVLSETGLRNFH</sequence>
<dbReference type="PANTHER" id="PTHR35337">
    <property type="entry name" value="SLR1478 PROTEIN"/>
    <property type="match status" value="1"/>
</dbReference>
<comment type="caution">
    <text evidence="2">The sequence shown here is derived from an EMBL/GenBank/DDBJ whole genome shotgun (WGS) entry which is preliminary data.</text>
</comment>
<reference evidence="2 3" key="1">
    <citation type="submission" date="2014-10" db="EMBL/GenBank/DDBJ databases">
        <title>Kaistella jeonii genome.</title>
        <authorList>
            <person name="Clayton J.T."/>
            <person name="Newman J.D."/>
        </authorList>
    </citation>
    <scope>NUCLEOTIDE SEQUENCE [LARGE SCALE GENOMIC DNA]</scope>
    <source>
        <strain evidence="2 3">DSM 17048</strain>
    </source>
</reference>
<keyword evidence="1" id="KW-0812">Transmembrane</keyword>
<dbReference type="EMBL" id="JSYL01000002">
    <property type="protein sequence ID" value="KIA89825.1"/>
    <property type="molecule type" value="Genomic_DNA"/>
</dbReference>
<dbReference type="InterPro" id="IPR002798">
    <property type="entry name" value="SpoIIM-like"/>
</dbReference>
<gene>
    <name evidence="2" type="ORF">OA86_04170</name>
</gene>
<proteinExistence type="predicted"/>
<dbReference type="RefSeq" id="WP_039349312.1">
    <property type="nucleotide sequence ID" value="NZ_FOLA01000003.1"/>
</dbReference>
<dbReference type="AlphaFoldDB" id="A0A0C1D7F2"/>
<accession>A0A0C1D7F2</accession>
<protein>
    <submittedName>
        <fullName evidence="2">Membrane protein</fullName>
    </submittedName>
</protein>
<dbReference type="OrthoDB" id="9800053at2"/>
<feature type="transmembrane region" description="Helical" evidence="1">
    <location>
        <begin position="289"/>
        <end position="309"/>
    </location>
</feature>
<evidence type="ECO:0000313" key="3">
    <source>
        <dbReference type="Proteomes" id="UP000031473"/>
    </source>
</evidence>
<keyword evidence="3" id="KW-1185">Reference proteome</keyword>
<evidence type="ECO:0000313" key="2">
    <source>
        <dbReference type="EMBL" id="KIA89825.1"/>
    </source>
</evidence>
<feature type="transmembrane region" description="Helical" evidence="1">
    <location>
        <begin position="99"/>
        <end position="120"/>
    </location>
</feature>
<dbReference type="PANTHER" id="PTHR35337:SF1">
    <property type="entry name" value="SLR1478 PROTEIN"/>
    <property type="match status" value="1"/>
</dbReference>
<name>A0A0C1D7F2_9FLAO</name>
<dbReference type="Pfam" id="PF01944">
    <property type="entry name" value="SpoIIM"/>
    <property type="match status" value="1"/>
</dbReference>
<feature type="transmembrane region" description="Helical" evidence="1">
    <location>
        <begin position="262"/>
        <end position="280"/>
    </location>
</feature>
<organism evidence="2 3">
    <name type="scientific">Kaistella jeonii</name>
    <dbReference type="NCBI Taxonomy" id="266749"/>
    <lineage>
        <taxon>Bacteria</taxon>
        <taxon>Pseudomonadati</taxon>
        <taxon>Bacteroidota</taxon>
        <taxon>Flavobacteriia</taxon>
        <taxon>Flavobacteriales</taxon>
        <taxon>Weeksellaceae</taxon>
        <taxon>Chryseobacterium group</taxon>
        <taxon>Kaistella</taxon>
    </lineage>
</organism>